<organism evidence="2 3">
    <name type="scientific">Bacteroides fluxus YIT 12057</name>
    <dbReference type="NCBI Taxonomy" id="763034"/>
    <lineage>
        <taxon>Bacteria</taxon>
        <taxon>Pseudomonadati</taxon>
        <taxon>Bacteroidota</taxon>
        <taxon>Bacteroidia</taxon>
        <taxon>Bacteroidales</taxon>
        <taxon>Bacteroidaceae</taxon>
        <taxon>Bacteroides</taxon>
    </lineage>
</organism>
<reference evidence="2 3" key="1">
    <citation type="submission" date="2011-02" db="EMBL/GenBank/DDBJ databases">
        <authorList>
            <person name="Weinstock G."/>
            <person name="Sodergren E."/>
            <person name="Clifton S."/>
            <person name="Fulton L."/>
            <person name="Fulton B."/>
            <person name="Courtney L."/>
            <person name="Fronick C."/>
            <person name="Harrison M."/>
            <person name="Strong C."/>
            <person name="Farmer C."/>
            <person name="Delahaunty K."/>
            <person name="Markovic C."/>
            <person name="Hall O."/>
            <person name="Minx P."/>
            <person name="Tomlinson C."/>
            <person name="Mitreva M."/>
            <person name="Hou S."/>
            <person name="Chen J."/>
            <person name="Wollam A."/>
            <person name="Pepin K.H."/>
            <person name="Johnson M."/>
            <person name="Bhonagiri V."/>
            <person name="Zhang X."/>
            <person name="Suruliraj S."/>
            <person name="Warren W."/>
            <person name="Chinwalla A."/>
            <person name="Mardis E.R."/>
            <person name="Wilson R.K."/>
        </authorList>
    </citation>
    <scope>NUCLEOTIDE SEQUENCE [LARGE SCALE GENOMIC DNA]</scope>
    <source>
        <strain evidence="2 3">YIT 12057</strain>
    </source>
</reference>
<keyword evidence="1" id="KW-0812">Transmembrane</keyword>
<keyword evidence="3" id="KW-1185">Reference proteome</keyword>
<keyword evidence="1" id="KW-0472">Membrane</keyword>
<evidence type="ECO:0000256" key="1">
    <source>
        <dbReference type="SAM" id="Phobius"/>
    </source>
</evidence>
<sequence>MAKVRLPVALQHGLPRFPVYMPLYLILFFHLKKNMSFCLKTTCFY</sequence>
<feature type="transmembrane region" description="Helical" evidence="1">
    <location>
        <begin position="13"/>
        <end position="31"/>
    </location>
</feature>
<gene>
    <name evidence="2" type="ORF">HMPREF9446_03981</name>
</gene>
<name>F3PYS5_9BACE</name>
<dbReference type="HOGENOM" id="CLU_3196088_0_0_10"/>
<proteinExistence type="predicted"/>
<keyword evidence="1" id="KW-1133">Transmembrane helix</keyword>
<comment type="caution">
    <text evidence="2">The sequence shown here is derived from an EMBL/GenBank/DDBJ whole genome shotgun (WGS) entry which is preliminary data.</text>
</comment>
<accession>F3PYS5</accession>
<dbReference type="Proteomes" id="UP000003416">
    <property type="component" value="Unassembled WGS sequence"/>
</dbReference>
<dbReference type="AlphaFoldDB" id="F3PYS5"/>
<evidence type="ECO:0000313" key="2">
    <source>
        <dbReference type="EMBL" id="EGF49345.1"/>
    </source>
</evidence>
<protein>
    <submittedName>
        <fullName evidence="2">Uncharacterized protein</fullName>
    </submittedName>
</protein>
<evidence type="ECO:0000313" key="3">
    <source>
        <dbReference type="Proteomes" id="UP000003416"/>
    </source>
</evidence>
<dbReference type="EMBL" id="AFBN01000115">
    <property type="protein sequence ID" value="EGF49345.1"/>
    <property type="molecule type" value="Genomic_DNA"/>
</dbReference>